<evidence type="ECO:0000313" key="3">
    <source>
        <dbReference type="Proteomes" id="UP000499080"/>
    </source>
</evidence>
<feature type="compositionally biased region" description="Basic and acidic residues" evidence="1">
    <location>
        <begin position="18"/>
        <end position="27"/>
    </location>
</feature>
<evidence type="ECO:0000256" key="1">
    <source>
        <dbReference type="SAM" id="MobiDB-lite"/>
    </source>
</evidence>
<evidence type="ECO:0000313" key="2">
    <source>
        <dbReference type="EMBL" id="GBM44109.1"/>
    </source>
</evidence>
<keyword evidence="3" id="KW-1185">Reference proteome</keyword>
<reference evidence="2 3" key="1">
    <citation type="journal article" date="2019" name="Sci. Rep.">
        <title>Orb-weaving spider Araneus ventricosus genome elucidates the spidroin gene catalogue.</title>
        <authorList>
            <person name="Kono N."/>
            <person name="Nakamura H."/>
            <person name="Ohtoshi R."/>
            <person name="Moran D.A.P."/>
            <person name="Shinohara A."/>
            <person name="Yoshida Y."/>
            <person name="Fujiwara M."/>
            <person name="Mori M."/>
            <person name="Tomita M."/>
            <person name="Arakawa K."/>
        </authorList>
    </citation>
    <scope>NUCLEOTIDE SEQUENCE [LARGE SCALE GENOMIC DNA]</scope>
</reference>
<dbReference type="EMBL" id="BGPR01001055">
    <property type="protein sequence ID" value="GBM44109.1"/>
    <property type="molecule type" value="Genomic_DNA"/>
</dbReference>
<feature type="compositionally biased region" description="Polar residues" evidence="1">
    <location>
        <begin position="28"/>
        <end position="58"/>
    </location>
</feature>
<sequence>MALRETTSTPFEKLPPPESKESERDHSTTPQFSNSQAIADQGKLSNKKNVGEESTSISFHAPSPSLTPHHVERSFIRWF</sequence>
<protein>
    <submittedName>
        <fullName evidence="2">Uncharacterized protein</fullName>
    </submittedName>
</protein>
<gene>
    <name evidence="2" type="ORF">AVEN_242218_1</name>
</gene>
<accession>A0A4Y2FUS2</accession>
<organism evidence="2 3">
    <name type="scientific">Araneus ventricosus</name>
    <name type="common">Orbweaver spider</name>
    <name type="synonym">Epeira ventricosa</name>
    <dbReference type="NCBI Taxonomy" id="182803"/>
    <lineage>
        <taxon>Eukaryota</taxon>
        <taxon>Metazoa</taxon>
        <taxon>Ecdysozoa</taxon>
        <taxon>Arthropoda</taxon>
        <taxon>Chelicerata</taxon>
        <taxon>Arachnida</taxon>
        <taxon>Araneae</taxon>
        <taxon>Araneomorphae</taxon>
        <taxon>Entelegynae</taxon>
        <taxon>Araneoidea</taxon>
        <taxon>Araneidae</taxon>
        <taxon>Araneus</taxon>
    </lineage>
</organism>
<name>A0A4Y2FUS2_ARAVE</name>
<dbReference type="Proteomes" id="UP000499080">
    <property type="component" value="Unassembled WGS sequence"/>
</dbReference>
<comment type="caution">
    <text evidence="2">The sequence shown here is derived from an EMBL/GenBank/DDBJ whole genome shotgun (WGS) entry which is preliminary data.</text>
</comment>
<proteinExistence type="predicted"/>
<dbReference type="AlphaFoldDB" id="A0A4Y2FUS2"/>
<feature type="region of interest" description="Disordered" evidence="1">
    <location>
        <begin position="1"/>
        <end position="68"/>
    </location>
</feature>